<dbReference type="InterPro" id="IPR014100">
    <property type="entry name" value="GTP-bd_Obg/CgtA"/>
</dbReference>
<dbReference type="InterPro" id="IPR027417">
    <property type="entry name" value="P-loop_NTPase"/>
</dbReference>
<dbReference type="NCBIfam" id="TIGR02729">
    <property type="entry name" value="Obg_CgtA"/>
    <property type="match status" value="1"/>
</dbReference>
<dbReference type="Pfam" id="PF01018">
    <property type="entry name" value="GTP1_OBG"/>
    <property type="match status" value="1"/>
</dbReference>
<accession>A0ABT4VDB9</accession>
<feature type="binding site" evidence="6">
    <location>
        <begin position="190"/>
        <end position="194"/>
    </location>
    <ligand>
        <name>GTP</name>
        <dbReference type="ChEBI" id="CHEBI:37565"/>
    </ligand>
</feature>
<keyword evidence="3 6" id="KW-0547">Nucleotide-binding</keyword>
<proteinExistence type="inferred from homology"/>
<dbReference type="InterPro" id="IPR006073">
    <property type="entry name" value="GTP-bd"/>
</dbReference>
<dbReference type="SUPFAM" id="SSF52540">
    <property type="entry name" value="P-loop containing nucleoside triphosphate hydrolases"/>
    <property type="match status" value="1"/>
</dbReference>
<sequence length="353" mass="38971">MFVDSVEILVSSGKGGEGAVSFRREKYVINGGPDGGDGGKGGDIYFKVDRNSDTLSYFRGHKHFRAKNGKPGLGRNKSGKQGESLDIIVPPGTQIFDIDSGELLLDLLNDGDRVLFLKGGKGGLGNTHFKSSTNQHPTYSQKGMPGIEKKIKLELKMIANVGLIGFPNVGKSTLVSVLSNAKPEIANYEFTTLIPSLGIVEVGDYKSFVIADIPGIIEGASSGKGLGIEFLKHVERTQFLLFVLDVSNYRELKIQFESLKKEVNNFSQTLSNRQYGIVFSKMDTKENDNSHIESFIKEFGYKLKRSDKNNLCYINDDYVKSKEIPNFILGISSLEKTNLDELKFLLFDCIKNA</sequence>
<evidence type="ECO:0000256" key="4">
    <source>
        <dbReference type="ARBA" id="ARBA00022842"/>
    </source>
</evidence>
<dbReference type="PRINTS" id="PR00326">
    <property type="entry name" value="GTP1OBG"/>
</dbReference>
<feature type="binding site" evidence="6">
    <location>
        <position position="172"/>
    </location>
    <ligand>
        <name>Mg(2+)</name>
        <dbReference type="ChEBI" id="CHEBI:18420"/>
    </ligand>
</feature>
<comment type="subcellular location">
    <subcellularLocation>
        <location evidence="6">Cytoplasm</location>
    </subcellularLocation>
</comment>
<evidence type="ECO:0000256" key="6">
    <source>
        <dbReference type="HAMAP-Rule" id="MF_01454"/>
    </source>
</evidence>
<dbReference type="PANTHER" id="PTHR11702">
    <property type="entry name" value="DEVELOPMENTALLY REGULATED GTP-BINDING PROTEIN-RELATED"/>
    <property type="match status" value="1"/>
</dbReference>
<organism evidence="9 10">
    <name type="scientific">Helicobacter ibis</name>
    <dbReference type="NCBI Taxonomy" id="2962633"/>
    <lineage>
        <taxon>Bacteria</taxon>
        <taxon>Pseudomonadati</taxon>
        <taxon>Campylobacterota</taxon>
        <taxon>Epsilonproteobacteria</taxon>
        <taxon>Campylobacterales</taxon>
        <taxon>Helicobacteraceae</taxon>
        <taxon>Helicobacter</taxon>
    </lineage>
</organism>
<feature type="domain" description="OBG-type G" evidence="7">
    <location>
        <begin position="159"/>
        <end position="351"/>
    </location>
</feature>
<dbReference type="InterPro" id="IPR006074">
    <property type="entry name" value="GTP1-OBG_CS"/>
</dbReference>
<evidence type="ECO:0000313" key="9">
    <source>
        <dbReference type="EMBL" id="MDA3968607.1"/>
    </source>
</evidence>
<dbReference type="CDD" id="cd01898">
    <property type="entry name" value="Obg"/>
    <property type="match status" value="1"/>
</dbReference>
<dbReference type="EC" id="3.6.5.-" evidence="6"/>
<comment type="subunit">
    <text evidence="6">Monomer.</text>
</comment>
<feature type="binding site" evidence="6">
    <location>
        <begin position="332"/>
        <end position="334"/>
    </location>
    <ligand>
        <name>GTP</name>
        <dbReference type="ChEBI" id="CHEBI:37565"/>
    </ligand>
</feature>
<keyword evidence="4 6" id="KW-0460">Magnesium</keyword>
<dbReference type="SUPFAM" id="SSF82051">
    <property type="entry name" value="Obg GTP-binding protein N-terminal domain"/>
    <property type="match status" value="1"/>
</dbReference>
<dbReference type="Proteomes" id="UP001210261">
    <property type="component" value="Unassembled WGS sequence"/>
</dbReference>
<keyword evidence="2 6" id="KW-0479">Metal-binding</keyword>
<comment type="similarity">
    <text evidence="1 6">Belongs to the TRAFAC class OBG-HflX-like GTPase superfamily. OBG GTPase family.</text>
</comment>
<feature type="binding site" evidence="6">
    <location>
        <begin position="212"/>
        <end position="215"/>
    </location>
    <ligand>
        <name>GTP</name>
        <dbReference type="ChEBI" id="CHEBI:37565"/>
    </ligand>
</feature>
<dbReference type="RefSeq" id="WP_271020890.1">
    <property type="nucleotide sequence ID" value="NZ_JAQHXR010000001.1"/>
</dbReference>
<keyword evidence="5 6" id="KW-0342">GTP-binding</keyword>
<dbReference type="InterPro" id="IPR031167">
    <property type="entry name" value="G_OBG"/>
</dbReference>
<dbReference type="Gene3D" id="3.40.50.300">
    <property type="entry name" value="P-loop containing nucleotide triphosphate hydrolases"/>
    <property type="match status" value="1"/>
</dbReference>
<evidence type="ECO:0000256" key="2">
    <source>
        <dbReference type="ARBA" id="ARBA00022723"/>
    </source>
</evidence>
<dbReference type="PROSITE" id="PS00905">
    <property type="entry name" value="GTP1_OBG"/>
    <property type="match status" value="1"/>
</dbReference>
<evidence type="ECO:0000256" key="5">
    <source>
        <dbReference type="ARBA" id="ARBA00023134"/>
    </source>
</evidence>
<dbReference type="PIRSF" id="PIRSF002401">
    <property type="entry name" value="GTP_bd_Obg/CgtA"/>
    <property type="match status" value="1"/>
</dbReference>
<dbReference type="Pfam" id="PF01926">
    <property type="entry name" value="MMR_HSR1"/>
    <property type="match status" value="1"/>
</dbReference>
<dbReference type="NCBIfam" id="NF008955">
    <property type="entry name" value="PRK12297.1"/>
    <property type="match status" value="1"/>
</dbReference>
<evidence type="ECO:0000259" key="7">
    <source>
        <dbReference type="PROSITE" id="PS51710"/>
    </source>
</evidence>
<dbReference type="EMBL" id="JAQHXR010000001">
    <property type="protein sequence ID" value="MDA3968607.1"/>
    <property type="molecule type" value="Genomic_DNA"/>
</dbReference>
<comment type="caution">
    <text evidence="9">The sequence shown here is derived from an EMBL/GenBank/DDBJ whole genome shotgun (WGS) entry which is preliminary data.</text>
</comment>
<feature type="domain" description="Obg" evidence="8">
    <location>
        <begin position="1"/>
        <end position="158"/>
    </location>
</feature>
<evidence type="ECO:0000256" key="1">
    <source>
        <dbReference type="ARBA" id="ARBA00007699"/>
    </source>
</evidence>
<feature type="binding site" evidence="6">
    <location>
        <begin position="165"/>
        <end position="172"/>
    </location>
    <ligand>
        <name>GTP</name>
        <dbReference type="ChEBI" id="CHEBI:37565"/>
    </ligand>
</feature>
<gene>
    <name evidence="9" type="primary">obgE</name>
    <name evidence="6" type="synonym">obg</name>
    <name evidence="9" type="ORF">PF021_02835</name>
</gene>
<evidence type="ECO:0000313" key="10">
    <source>
        <dbReference type="Proteomes" id="UP001210261"/>
    </source>
</evidence>
<feature type="binding site" evidence="6">
    <location>
        <position position="192"/>
    </location>
    <ligand>
        <name>Mg(2+)</name>
        <dbReference type="ChEBI" id="CHEBI:18420"/>
    </ligand>
</feature>
<dbReference type="PROSITE" id="PS51710">
    <property type="entry name" value="G_OBG"/>
    <property type="match status" value="1"/>
</dbReference>
<name>A0ABT4VDB9_9HELI</name>
<dbReference type="InterPro" id="IPR006169">
    <property type="entry name" value="GTP1_OBG_dom"/>
</dbReference>
<keyword evidence="6" id="KW-0963">Cytoplasm</keyword>
<dbReference type="Gene3D" id="2.70.210.12">
    <property type="entry name" value="GTP1/OBG domain"/>
    <property type="match status" value="1"/>
</dbReference>
<dbReference type="HAMAP" id="MF_01454">
    <property type="entry name" value="GTPase_Obg"/>
    <property type="match status" value="1"/>
</dbReference>
<evidence type="ECO:0000259" key="8">
    <source>
        <dbReference type="PROSITE" id="PS51883"/>
    </source>
</evidence>
<dbReference type="InterPro" id="IPR045086">
    <property type="entry name" value="OBG_GTPase"/>
</dbReference>
<comment type="cofactor">
    <cofactor evidence="6">
        <name>Mg(2+)</name>
        <dbReference type="ChEBI" id="CHEBI:18420"/>
    </cofactor>
</comment>
<keyword evidence="10" id="KW-1185">Reference proteome</keyword>
<protein>
    <recommendedName>
        <fullName evidence="6">GTPase Obg</fullName>
        <ecNumber evidence="6">3.6.5.-</ecNumber>
    </recommendedName>
    <alternativeName>
        <fullName evidence="6">GTP-binding protein Obg</fullName>
    </alternativeName>
</protein>
<dbReference type="NCBIfam" id="NF008956">
    <property type="entry name" value="PRK12299.1"/>
    <property type="match status" value="1"/>
</dbReference>
<dbReference type="PROSITE" id="PS51883">
    <property type="entry name" value="OBG"/>
    <property type="match status" value="1"/>
</dbReference>
<dbReference type="InterPro" id="IPR036726">
    <property type="entry name" value="GTP1_OBG_dom_sf"/>
</dbReference>
<dbReference type="PANTHER" id="PTHR11702:SF31">
    <property type="entry name" value="MITOCHONDRIAL RIBOSOME-ASSOCIATED GTPASE 2"/>
    <property type="match status" value="1"/>
</dbReference>
<comment type="function">
    <text evidence="6">An essential GTPase which binds GTP, GDP and possibly (p)ppGpp with moderate affinity, with high nucleotide exchange rates and a fairly low GTP hydrolysis rate. Plays a role in control of the cell cycle, stress response, ribosome biogenesis and in those bacteria that undergo differentiation, in morphogenesis control.</text>
</comment>
<feature type="binding site" evidence="6">
    <location>
        <begin position="280"/>
        <end position="283"/>
    </location>
    <ligand>
        <name>GTP</name>
        <dbReference type="ChEBI" id="CHEBI:37565"/>
    </ligand>
</feature>
<evidence type="ECO:0000256" key="3">
    <source>
        <dbReference type="ARBA" id="ARBA00022741"/>
    </source>
</evidence>
<reference evidence="9 10" key="1">
    <citation type="submission" date="2023-01" db="EMBL/GenBank/DDBJ databases">
        <title>Description of Helicobacter ibis sp. nov. isolated from faecal droppings of black-faced ibis (Theristicus melanopis).</title>
        <authorList>
            <person name="Lopez-Cantillo M."/>
            <person name="Vidal-Veuthey B."/>
            <person name="Mella A."/>
            <person name="De La Haba R."/>
            <person name="Collado L."/>
        </authorList>
    </citation>
    <scope>NUCLEOTIDE SEQUENCE [LARGE SCALE GENOMIC DNA]</scope>
    <source>
        <strain evidence="9 10">A82</strain>
    </source>
</reference>
<keyword evidence="6" id="KW-0378">Hydrolase</keyword>